<reference evidence="2 3" key="1">
    <citation type="submission" date="2017-09" db="EMBL/GenBank/DDBJ databases">
        <title>Sphingomonas panjinensis sp.nov., isolated from oil-contaminated soil.</title>
        <authorList>
            <person name="Wang L."/>
            <person name="Chen L."/>
        </authorList>
    </citation>
    <scope>NUCLEOTIDE SEQUENCE [LARGE SCALE GENOMIC DNA]</scope>
    <source>
        <strain evidence="2 3">FW-11</strain>
    </source>
</reference>
<dbReference type="EMBL" id="NWBU01000010">
    <property type="protein sequence ID" value="PTQ09933.1"/>
    <property type="molecule type" value="Genomic_DNA"/>
</dbReference>
<gene>
    <name evidence="2" type="ORF">CLG96_12300</name>
</gene>
<proteinExistence type="predicted"/>
<sequence length="63" mass="6772">MQATTLWIMAGLAAASALAAALAERRRHARRDLDRVGWVPWPAVQLAALFVAVLLVVLALHGD</sequence>
<dbReference type="Proteomes" id="UP000244162">
    <property type="component" value="Unassembled WGS sequence"/>
</dbReference>
<organism evidence="2 3">
    <name type="scientific">Sphingomonas oleivorans</name>
    <dbReference type="NCBI Taxonomy" id="1735121"/>
    <lineage>
        <taxon>Bacteria</taxon>
        <taxon>Pseudomonadati</taxon>
        <taxon>Pseudomonadota</taxon>
        <taxon>Alphaproteobacteria</taxon>
        <taxon>Sphingomonadales</taxon>
        <taxon>Sphingomonadaceae</taxon>
        <taxon>Sphingomonas</taxon>
    </lineage>
</organism>
<keyword evidence="1" id="KW-0812">Transmembrane</keyword>
<evidence type="ECO:0000256" key="1">
    <source>
        <dbReference type="SAM" id="Phobius"/>
    </source>
</evidence>
<keyword evidence="3" id="KW-1185">Reference proteome</keyword>
<keyword evidence="1" id="KW-1133">Transmembrane helix</keyword>
<name>A0A2T5FVX6_9SPHN</name>
<evidence type="ECO:0000313" key="3">
    <source>
        <dbReference type="Proteomes" id="UP000244162"/>
    </source>
</evidence>
<evidence type="ECO:0000313" key="2">
    <source>
        <dbReference type="EMBL" id="PTQ09933.1"/>
    </source>
</evidence>
<accession>A0A2T5FVX6</accession>
<comment type="caution">
    <text evidence="2">The sequence shown here is derived from an EMBL/GenBank/DDBJ whole genome shotgun (WGS) entry which is preliminary data.</text>
</comment>
<protein>
    <submittedName>
        <fullName evidence="2">Uncharacterized protein</fullName>
    </submittedName>
</protein>
<keyword evidence="1" id="KW-0472">Membrane</keyword>
<dbReference type="AlphaFoldDB" id="A0A2T5FVX6"/>
<feature type="transmembrane region" description="Helical" evidence="1">
    <location>
        <begin position="43"/>
        <end position="60"/>
    </location>
</feature>